<feature type="domain" description="Transketolase-like pyrimidine-binding" evidence="10">
    <location>
        <begin position="317"/>
        <end position="486"/>
    </location>
</feature>
<dbReference type="InterPro" id="IPR005475">
    <property type="entry name" value="Transketolase-like_Pyr-bd"/>
</dbReference>
<keyword evidence="6" id="KW-0460">Magnesium</keyword>
<dbReference type="PANTHER" id="PTHR43522:SF2">
    <property type="entry name" value="TRANSKETOLASE 1-RELATED"/>
    <property type="match status" value="1"/>
</dbReference>
<dbReference type="InterPro" id="IPR055152">
    <property type="entry name" value="Transketolase-like_C_2"/>
</dbReference>
<evidence type="ECO:0000313" key="12">
    <source>
        <dbReference type="Proteomes" id="UP001301152"/>
    </source>
</evidence>
<dbReference type="SUPFAM" id="SSF52922">
    <property type="entry name" value="TK C-terminal domain-like"/>
    <property type="match status" value="1"/>
</dbReference>
<organism evidence="11 12">
    <name type="scientific">Acetobacter thailandicus</name>
    <dbReference type="NCBI Taxonomy" id="1502842"/>
    <lineage>
        <taxon>Bacteria</taxon>
        <taxon>Pseudomonadati</taxon>
        <taxon>Pseudomonadota</taxon>
        <taxon>Alphaproteobacteria</taxon>
        <taxon>Acetobacterales</taxon>
        <taxon>Acetobacteraceae</taxon>
        <taxon>Acetobacter</taxon>
    </lineage>
</organism>
<dbReference type="SUPFAM" id="SSF52518">
    <property type="entry name" value="Thiamin diphosphate-binding fold (THDP-binding)"/>
    <property type="match status" value="2"/>
</dbReference>
<keyword evidence="7" id="KW-0786">Thiamine pyrophosphate</keyword>
<evidence type="ECO:0000259" key="10">
    <source>
        <dbReference type="SMART" id="SM00861"/>
    </source>
</evidence>
<comment type="catalytic activity">
    <reaction evidence="8">
        <text>D-sedoheptulose 7-phosphate + D-glyceraldehyde 3-phosphate = aldehydo-D-ribose 5-phosphate + D-xylulose 5-phosphate</text>
        <dbReference type="Rhea" id="RHEA:10508"/>
        <dbReference type="ChEBI" id="CHEBI:57483"/>
        <dbReference type="ChEBI" id="CHEBI:57737"/>
        <dbReference type="ChEBI" id="CHEBI:58273"/>
        <dbReference type="ChEBI" id="CHEBI:59776"/>
        <dbReference type="EC" id="2.2.1.1"/>
    </reaction>
</comment>
<evidence type="ECO:0000256" key="8">
    <source>
        <dbReference type="ARBA" id="ARBA00049473"/>
    </source>
</evidence>
<evidence type="ECO:0000256" key="1">
    <source>
        <dbReference type="ARBA" id="ARBA00001946"/>
    </source>
</evidence>
<evidence type="ECO:0000256" key="7">
    <source>
        <dbReference type="ARBA" id="ARBA00023052"/>
    </source>
</evidence>
<comment type="caution">
    <text evidence="11">The sequence shown here is derived from an EMBL/GenBank/DDBJ whole genome shotgun (WGS) entry which is preliminary data.</text>
</comment>
<comment type="similarity">
    <text evidence="3">Belongs to the transketolase family.</text>
</comment>
<dbReference type="PANTHER" id="PTHR43522">
    <property type="entry name" value="TRANSKETOLASE"/>
    <property type="match status" value="1"/>
</dbReference>
<feature type="compositionally biased region" description="Basic and acidic residues" evidence="9">
    <location>
        <begin position="641"/>
        <end position="655"/>
    </location>
</feature>
<evidence type="ECO:0000256" key="9">
    <source>
        <dbReference type="SAM" id="MobiDB-lite"/>
    </source>
</evidence>
<evidence type="ECO:0000256" key="4">
    <source>
        <dbReference type="ARBA" id="ARBA00022679"/>
    </source>
</evidence>
<keyword evidence="12" id="KW-1185">Reference proteome</keyword>
<dbReference type="SMART" id="SM00861">
    <property type="entry name" value="Transket_pyr"/>
    <property type="match status" value="1"/>
</dbReference>
<feature type="region of interest" description="Disordered" evidence="9">
    <location>
        <begin position="1"/>
        <end position="21"/>
    </location>
</feature>
<evidence type="ECO:0000256" key="5">
    <source>
        <dbReference type="ARBA" id="ARBA00022723"/>
    </source>
</evidence>
<gene>
    <name evidence="11" type="ORF">OQ497_05910</name>
</gene>
<proteinExistence type="inferred from homology"/>
<feature type="region of interest" description="Disordered" evidence="9">
    <location>
        <begin position="633"/>
        <end position="663"/>
    </location>
</feature>
<evidence type="ECO:0000256" key="3">
    <source>
        <dbReference type="ARBA" id="ARBA00007131"/>
    </source>
</evidence>
<dbReference type="EMBL" id="JAPIUZ010000002">
    <property type="protein sequence ID" value="MCX2563498.1"/>
    <property type="molecule type" value="Genomic_DNA"/>
</dbReference>
<keyword evidence="4" id="KW-0808">Transferase</keyword>
<name>A0ABT3QDX3_9PROT</name>
<feature type="region of interest" description="Disordered" evidence="9">
    <location>
        <begin position="238"/>
        <end position="259"/>
    </location>
</feature>
<dbReference type="InterPro" id="IPR009014">
    <property type="entry name" value="Transketo_C/PFOR_II"/>
</dbReference>
<reference evidence="11 12" key="1">
    <citation type="submission" date="2022-11" db="EMBL/GenBank/DDBJ databases">
        <title>Genome sequencing of Acetobacter type strain.</title>
        <authorList>
            <person name="Heo J."/>
            <person name="Lee D."/>
            <person name="Han B.-H."/>
            <person name="Hong S.-B."/>
            <person name="Kwon S.-W."/>
        </authorList>
    </citation>
    <scope>NUCLEOTIDE SEQUENCE [LARGE SCALE GENOMIC DNA]</scope>
    <source>
        <strain evidence="11 12">KACC 21253</strain>
    </source>
</reference>
<dbReference type="Pfam" id="PF22613">
    <property type="entry name" value="Transketolase_C_1"/>
    <property type="match status" value="1"/>
</dbReference>
<dbReference type="InterPro" id="IPR033247">
    <property type="entry name" value="Transketolase_fam"/>
</dbReference>
<sequence>MATSDSTRQGHQKKNERRSAQATAVLRMAGTVRQLLSETGHIPPASRALVELMCLPVTALWCRVLRFDPQAPTWPDRDRFLVPSASMLPLLDIMLSLTGSSGPYKTPQNTHTEIAPGPASYGIAAAAGMALGEQTLASRFGRSLINHRTWAVVQDTDLASGAATEVAQLAGQSGLDRLTLLVASLSDSPSPELITSLALFQASGWNIRKITAGDLSSVTSALAAALRSRKPTLIVCSPSPARKSSDEQNSLPPAELTGPWSLTARRGASARRSWLRRLVRHRQRSTFQREQMEQLPPLLSEDWLRTWRWHMRRSHDRSTKNASLVAFHTLAGLLPEIMCLSSSALPLPSDILTDHTLSPPENSTVICGSKAEGMSGLMIGLALHGGLLACCQAPLIAADRMMTALRMVAFMRRKVLLLLTENKLNQDCLSGGLLSAEQLPALRAIPHLAVFRPANVHETFQCWEAALRWKDGPCVLSLTPDENPDTPFPKSCFGSPSRGGYLLQHQHAPQVTLIASGSEVAIALEASHHLAKQEIRTAVVSLPCWKLFADQPETYRQKVLGGSGIRVGIEAASGFGWEQWLSPGGVFVDMNALNISAQTGTSYDRSGSIAEAVCEVVKHHLFASGMMRDSLPQAGLPSVDKNAESHSGKVIKQEWKTQQWQSK</sequence>
<evidence type="ECO:0000256" key="6">
    <source>
        <dbReference type="ARBA" id="ARBA00022842"/>
    </source>
</evidence>
<dbReference type="Pfam" id="PF02779">
    <property type="entry name" value="Transket_pyr"/>
    <property type="match status" value="1"/>
</dbReference>
<dbReference type="Pfam" id="PF00456">
    <property type="entry name" value="Transketolase_N"/>
    <property type="match status" value="1"/>
</dbReference>
<evidence type="ECO:0000313" key="11">
    <source>
        <dbReference type="EMBL" id="MCX2563498.1"/>
    </source>
</evidence>
<keyword evidence="5" id="KW-0479">Metal-binding</keyword>
<dbReference type="Gene3D" id="3.40.50.970">
    <property type="match status" value="2"/>
</dbReference>
<protein>
    <submittedName>
        <fullName evidence="11">Transketolase</fullName>
    </submittedName>
</protein>
<evidence type="ECO:0000256" key="2">
    <source>
        <dbReference type="ARBA" id="ARBA00001964"/>
    </source>
</evidence>
<dbReference type="RefSeq" id="WP_173559143.1">
    <property type="nucleotide sequence ID" value="NZ_JAERKX010000012.1"/>
</dbReference>
<dbReference type="InterPro" id="IPR029061">
    <property type="entry name" value="THDP-binding"/>
</dbReference>
<dbReference type="InterPro" id="IPR005474">
    <property type="entry name" value="Transketolase_N"/>
</dbReference>
<dbReference type="Gene3D" id="3.40.50.920">
    <property type="match status" value="1"/>
</dbReference>
<comment type="cofactor">
    <cofactor evidence="1">
        <name>Mg(2+)</name>
        <dbReference type="ChEBI" id="CHEBI:18420"/>
    </cofactor>
</comment>
<comment type="cofactor">
    <cofactor evidence="2">
        <name>thiamine diphosphate</name>
        <dbReference type="ChEBI" id="CHEBI:58937"/>
    </cofactor>
</comment>
<dbReference type="Proteomes" id="UP001301152">
    <property type="component" value="Unassembled WGS sequence"/>
</dbReference>
<accession>A0ABT3QDX3</accession>